<dbReference type="InterPro" id="IPR003607">
    <property type="entry name" value="HD/PDEase_dom"/>
</dbReference>
<organism evidence="5 6">
    <name type="scientific">Acetobacterium woodii (strain ATCC 29683 / DSM 1030 / JCM 2381 / KCTC 1655 / WB1)</name>
    <dbReference type="NCBI Taxonomy" id="931626"/>
    <lineage>
        <taxon>Bacteria</taxon>
        <taxon>Bacillati</taxon>
        <taxon>Bacillota</taxon>
        <taxon>Clostridia</taxon>
        <taxon>Eubacteriales</taxon>
        <taxon>Eubacteriaceae</taxon>
        <taxon>Acetobacterium</taxon>
    </lineage>
</organism>
<dbReference type="SMART" id="SM00086">
    <property type="entry name" value="PAC"/>
    <property type="match status" value="1"/>
</dbReference>
<dbReference type="Gene3D" id="3.30.70.270">
    <property type="match status" value="1"/>
</dbReference>
<dbReference type="InterPro" id="IPR029787">
    <property type="entry name" value="Nucleotide_cyclase"/>
</dbReference>
<dbReference type="Gene3D" id="3.30.450.20">
    <property type="entry name" value="PAS domain"/>
    <property type="match status" value="1"/>
</dbReference>
<evidence type="ECO:0000259" key="3">
    <source>
        <dbReference type="PROSITE" id="PS51831"/>
    </source>
</evidence>
<reference evidence="5 6" key="2">
    <citation type="journal article" date="2012" name="PLoS ONE">
        <title>An ancient pathway combining carbon dioxide fixation with the generation and utilization of a sodium ion gradient for ATP synthesis.</title>
        <authorList>
            <person name="Poehlein A."/>
            <person name="Schmidt S."/>
            <person name="Kaster A.K."/>
            <person name="Goenrich M."/>
            <person name="Vollmers J."/>
            <person name="Thurmer A."/>
            <person name="Bertsch J."/>
            <person name="Schuchmann K."/>
            <person name="Voigt B."/>
            <person name="Hecker M."/>
            <person name="Daniel R."/>
            <person name="Thauer R.K."/>
            <person name="Gottschalk G."/>
            <person name="Muller V."/>
        </authorList>
    </citation>
    <scope>NUCLEOTIDE SEQUENCE [LARGE SCALE GENOMIC DNA]</scope>
    <source>
        <strain evidence="6">ATCC 29683 / DSM 1030 / JCM 2381 / KCTC 1655 / WB1</strain>
    </source>
</reference>
<evidence type="ECO:0000259" key="2">
    <source>
        <dbReference type="PROSITE" id="PS50887"/>
    </source>
</evidence>
<dbReference type="HOGENOM" id="CLU_000445_92_5_9"/>
<proteinExistence type="predicted"/>
<dbReference type="InterPro" id="IPR006675">
    <property type="entry name" value="HDIG_dom"/>
</dbReference>
<dbReference type="InterPro" id="IPR035965">
    <property type="entry name" value="PAS-like_dom_sf"/>
</dbReference>
<dbReference type="InterPro" id="IPR000700">
    <property type="entry name" value="PAS-assoc_C"/>
</dbReference>
<dbReference type="eggNOG" id="COG2206">
    <property type="taxonomic scope" value="Bacteria"/>
</dbReference>
<feature type="domain" description="HD-GYP" evidence="4">
    <location>
        <begin position="498"/>
        <end position="689"/>
    </location>
</feature>
<dbReference type="SUPFAM" id="SSF109604">
    <property type="entry name" value="HD-domain/PDEase-like"/>
    <property type="match status" value="1"/>
</dbReference>
<dbReference type="SUPFAM" id="SSF55073">
    <property type="entry name" value="Nucleotide cyclase"/>
    <property type="match status" value="1"/>
</dbReference>
<feature type="domain" description="GGDEF" evidence="2">
    <location>
        <begin position="377"/>
        <end position="508"/>
    </location>
</feature>
<dbReference type="Pfam" id="PF13426">
    <property type="entry name" value="PAS_9"/>
    <property type="match status" value="1"/>
</dbReference>
<accession>H6LK83</accession>
<dbReference type="NCBIfam" id="TIGR00277">
    <property type="entry name" value="HDIG"/>
    <property type="match status" value="1"/>
</dbReference>
<feature type="domain" description="HD" evidence="3">
    <location>
        <begin position="520"/>
        <end position="642"/>
    </location>
</feature>
<dbReference type="PROSITE" id="PS51832">
    <property type="entry name" value="HD_GYP"/>
    <property type="match status" value="1"/>
</dbReference>
<protein>
    <submittedName>
        <fullName evidence="5">Diguanylate cyclase and metal dependent phosphohydrolase</fullName>
    </submittedName>
</protein>
<evidence type="ECO:0000313" key="6">
    <source>
        <dbReference type="Proteomes" id="UP000007177"/>
    </source>
</evidence>
<dbReference type="eggNOG" id="COG2203">
    <property type="taxonomic scope" value="Bacteria"/>
</dbReference>
<dbReference type="GO" id="GO:0016787">
    <property type="term" value="F:hydrolase activity"/>
    <property type="evidence" value="ECO:0007669"/>
    <property type="project" value="UniProtKB-KW"/>
</dbReference>
<dbReference type="STRING" id="931626.Awo_c32750"/>
<dbReference type="SUPFAM" id="SSF55781">
    <property type="entry name" value="GAF domain-like"/>
    <property type="match status" value="1"/>
</dbReference>
<dbReference type="PROSITE" id="PS51831">
    <property type="entry name" value="HD"/>
    <property type="match status" value="1"/>
</dbReference>
<reference evidence="6" key="1">
    <citation type="submission" date="2011-07" db="EMBL/GenBank/DDBJ databases">
        <title>Complete genome sequence of Acetobacterium woodii.</title>
        <authorList>
            <person name="Poehlein A."/>
            <person name="Schmidt S."/>
            <person name="Kaster A.-K."/>
            <person name="Goenrich M."/>
            <person name="Vollmers J."/>
            <person name="Thuermer A."/>
            <person name="Gottschalk G."/>
            <person name="Thauer R.K."/>
            <person name="Daniel R."/>
            <person name="Mueller V."/>
        </authorList>
    </citation>
    <scope>NUCLEOTIDE SEQUENCE [LARGE SCALE GENOMIC DNA]</scope>
    <source>
        <strain evidence="6">ATCC 29683 / DSM 1030 / JCM 2381 / KCTC 1655 / WB1</strain>
    </source>
</reference>
<dbReference type="InterPro" id="IPR001610">
    <property type="entry name" value="PAC"/>
</dbReference>
<feature type="domain" description="PAC" evidence="1">
    <location>
        <begin position="295"/>
        <end position="348"/>
    </location>
</feature>
<dbReference type="PANTHER" id="PTHR43155:SF2">
    <property type="entry name" value="CYCLIC DI-GMP PHOSPHODIESTERASE PA4108"/>
    <property type="match status" value="1"/>
</dbReference>
<dbReference type="SMART" id="SM00471">
    <property type="entry name" value="HDc"/>
    <property type="match status" value="1"/>
</dbReference>
<dbReference type="Gene3D" id="1.10.3210.10">
    <property type="entry name" value="Hypothetical protein af1432"/>
    <property type="match status" value="1"/>
</dbReference>
<dbReference type="RefSeq" id="WP_014357599.1">
    <property type="nucleotide sequence ID" value="NC_016894.1"/>
</dbReference>
<dbReference type="NCBIfam" id="TIGR00229">
    <property type="entry name" value="sensory_box"/>
    <property type="match status" value="1"/>
</dbReference>
<name>H6LK83_ACEWD</name>
<dbReference type="CDD" id="cd00130">
    <property type="entry name" value="PAS"/>
    <property type="match status" value="1"/>
</dbReference>
<dbReference type="AlphaFoldDB" id="H6LK83"/>
<dbReference type="Proteomes" id="UP000007177">
    <property type="component" value="Chromosome"/>
</dbReference>
<evidence type="ECO:0000259" key="4">
    <source>
        <dbReference type="PROSITE" id="PS51832"/>
    </source>
</evidence>
<keyword evidence="6" id="KW-1185">Reference proteome</keyword>
<keyword evidence="5" id="KW-0378">Hydrolase</keyword>
<dbReference type="InterPro" id="IPR000160">
    <property type="entry name" value="GGDEF_dom"/>
</dbReference>
<dbReference type="InterPro" id="IPR037522">
    <property type="entry name" value="HD_GYP_dom"/>
</dbReference>
<dbReference type="EMBL" id="CP002987">
    <property type="protein sequence ID" value="AFA50003.1"/>
    <property type="molecule type" value="Genomic_DNA"/>
</dbReference>
<dbReference type="CDD" id="cd01949">
    <property type="entry name" value="GGDEF"/>
    <property type="match status" value="1"/>
</dbReference>
<dbReference type="PROSITE" id="PS50887">
    <property type="entry name" value="GGDEF"/>
    <property type="match status" value="1"/>
</dbReference>
<dbReference type="PANTHER" id="PTHR43155">
    <property type="entry name" value="CYCLIC DI-GMP PHOSPHODIESTERASE PA4108-RELATED"/>
    <property type="match status" value="1"/>
</dbReference>
<dbReference type="KEGG" id="awo:Awo_c32750"/>
<evidence type="ECO:0000259" key="1">
    <source>
        <dbReference type="PROSITE" id="PS50113"/>
    </source>
</evidence>
<dbReference type="InterPro" id="IPR000014">
    <property type="entry name" value="PAS"/>
</dbReference>
<evidence type="ECO:0000313" key="5">
    <source>
        <dbReference type="EMBL" id="AFA50003.1"/>
    </source>
</evidence>
<gene>
    <name evidence="5" type="ordered locus">Awo_c32750</name>
</gene>
<dbReference type="PROSITE" id="PS50113">
    <property type="entry name" value="PAC"/>
    <property type="match status" value="1"/>
</dbReference>
<dbReference type="InterPro" id="IPR043128">
    <property type="entry name" value="Rev_trsase/Diguanyl_cyclase"/>
</dbReference>
<dbReference type="OrthoDB" id="185601at2"/>
<dbReference type="SMART" id="SM00267">
    <property type="entry name" value="GGDEF"/>
    <property type="match status" value="1"/>
</dbReference>
<dbReference type="eggNOG" id="COG2199">
    <property type="taxonomic scope" value="Bacteria"/>
</dbReference>
<dbReference type="NCBIfam" id="TIGR00254">
    <property type="entry name" value="GGDEF"/>
    <property type="match status" value="1"/>
</dbReference>
<dbReference type="InterPro" id="IPR006674">
    <property type="entry name" value="HD_domain"/>
</dbReference>
<dbReference type="eggNOG" id="COG2202">
    <property type="taxonomic scope" value="Bacteria"/>
</dbReference>
<dbReference type="CDD" id="cd00077">
    <property type="entry name" value="HDc"/>
    <property type="match status" value="1"/>
</dbReference>
<dbReference type="SUPFAM" id="SSF55785">
    <property type="entry name" value="PYP-like sensor domain (PAS domain)"/>
    <property type="match status" value="1"/>
</dbReference>
<dbReference type="Pfam" id="PF13487">
    <property type="entry name" value="HD_5"/>
    <property type="match status" value="1"/>
</dbReference>
<dbReference type="Pfam" id="PF00990">
    <property type="entry name" value="GGDEF"/>
    <property type="match status" value="1"/>
</dbReference>
<sequence>MMKNNEHLLGNDQVNFINRWQNMADLLVNYFCAQAVIITQKENDQCKLLISSRSKCDVDDHAAEIIGSNQYCKSVIKTLQRCLSDKVQTIINQGDNLKFGPEIVTYLGYPIRFPDHRVFGTICVFDNKENHLLLKQEQMLLQIRDIIESDLALNINQKQLLICEKGQQETIDHLKKALNETPLGAPETTLKLRKKRFRLKNQKTFKNRAYCDSSAAVLEAAFANMTEAVFITNAAGEIVECNDAWITFTRFKDKTEFIKKNEKYPHLFEVSYLNGEVVPYDSWAISRALKGETVKNAEYLIRRRDTNQIWIGSYNYSPIRDKSGIIVGAVVICSDITERKKAEEKIINLSYRDNLTGLYNRRFYEQELTRLDQAGNLPLTLVMGDINGLKLINDSFGHIMGDVLLKKTAEVIEKGCRPTDIIARVGGDEFMIILPKTDFATAEKIVKGIKRLAAAEKVGSFEISISFGCSTKDNKNDDMQKFFKQAEDQMYRNKLSESIRMRRRTIDIIMKTLFEKSDQEMLHSKRVSESCGEIGALLNLSEDDLKQLKIAGLMHDIGKMGIDEDILNKKQPLNHEEWNEIKRHSEIGYRILSSVNEFSKIAKQVLEHHERWDGKGYPNGLKAEEISLQARVIALSDAYDAMMSERSFQKARSKEGAVNELIKERGAQFDPDLVDLFLKKIVKQGDGDQ</sequence>